<dbReference type="Proteomes" id="UP000036681">
    <property type="component" value="Unplaced"/>
</dbReference>
<dbReference type="InterPro" id="IPR032857">
    <property type="entry name" value="ALKBH4"/>
</dbReference>
<comment type="cofactor">
    <cofactor evidence="1">
        <name>Fe(2+)</name>
        <dbReference type="ChEBI" id="CHEBI:29033"/>
    </cofactor>
</comment>
<dbReference type="GO" id="GO:0032451">
    <property type="term" value="F:demethylase activity"/>
    <property type="evidence" value="ECO:0007669"/>
    <property type="project" value="TreeGrafter"/>
</dbReference>
<dbReference type="SUPFAM" id="SSF51197">
    <property type="entry name" value="Clavaminate synthase-like"/>
    <property type="match status" value="2"/>
</dbReference>
<evidence type="ECO:0000256" key="1">
    <source>
        <dbReference type="ARBA" id="ARBA00001954"/>
    </source>
</evidence>
<dbReference type="PANTHER" id="PTHR12463:SF0">
    <property type="entry name" value="ALPHA-KETOGLUTARATE-DEPENDENT DIOXYGENASE ALKB HOMOLOG 4"/>
    <property type="match status" value="1"/>
</dbReference>
<dbReference type="WBParaSite" id="ALUE_0001759301-mRNA-1">
    <property type="protein sequence ID" value="ALUE_0001759301-mRNA-1"/>
    <property type="gene ID" value="ALUE_0001759301"/>
</dbReference>
<dbReference type="Gene3D" id="2.60.120.590">
    <property type="entry name" value="Alpha-ketoglutarate-dependent dioxygenase AlkB-like"/>
    <property type="match status" value="2"/>
</dbReference>
<evidence type="ECO:0000313" key="2">
    <source>
        <dbReference type="Proteomes" id="UP000036681"/>
    </source>
</evidence>
<accession>A0A0M3IGW9</accession>
<dbReference type="PANTHER" id="PTHR12463">
    <property type="entry name" value="OXYGENASE-RELATED"/>
    <property type="match status" value="1"/>
</dbReference>
<dbReference type="GO" id="GO:0070988">
    <property type="term" value="P:demethylation"/>
    <property type="evidence" value="ECO:0007669"/>
    <property type="project" value="InterPro"/>
</dbReference>
<dbReference type="InterPro" id="IPR037151">
    <property type="entry name" value="AlkB-like_sf"/>
</dbReference>
<proteinExistence type="predicted"/>
<name>A0A0M3IGW9_ASCLU</name>
<organism evidence="2 3">
    <name type="scientific">Ascaris lumbricoides</name>
    <name type="common">Giant roundworm</name>
    <dbReference type="NCBI Taxonomy" id="6252"/>
    <lineage>
        <taxon>Eukaryota</taxon>
        <taxon>Metazoa</taxon>
        <taxon>Ecdysozoa</taxon>
        <taxon>Nematoda</taxon>
        <taxon>Chromadorea</taxon>
        <taxon>Rhabditida</taxon>
        <taxon>Spirurina</taxon>
        <taxon>Ascaridomorpha</taxon>
        <taxon>Ascaridoidea</taxon>
        <taxon>Ascarididae</taxon>
        <taxon>Ascaris</taxon>
    </lineage>
</organism>
<protein>
    <submittedName>
        <fullName evidence="3">Alpha-ketoglutarate-dependent dioxygenase alkB-like protein</fullName>
    </submittedName>
</protein>
<keyword evidence="2" id="KW-1185">Reference proteome</keyword>
<reference evidence="3" key="1">
    <citation type="submission" date="2017-02" db="UniProtKB">
        <authorList>
            <consortium name="WormBaseParasite"/>
        </authorList>
    </citation>
    <scope>IDENTIFICATION</scope>
</reference>
<dbReference type="AlphaFoldDB" id="A0A0M3IGW9"/>
<dbReference type="GO" id="GO:0016491">
    <property type="term" value="F:oxidoreductase activity"/>
    <property type="evidence" value="ECO:0007669"/>
    <property type="project" value="TreeGrafter"/>
</dbReference>
<sequence length="293" mass="34999">MYFRVLKLKLNDREKHVNYERYVYSSRHAKAIYDSRLPADPSLDDVHAAAARVNSLSTLDPDKCLNLDGILLIDDFLSEQEEKTIMRKIDNKEWIISQSGRRKQDYGPRVNFKQKKVKMDRFFGMPEYTDFILQRMEALSASKLNAFQPFELCNLEYVENRQSAIELHFDDWWIWGNRLIRFFLSNILKDYGPRVNFKQKKVKMDRFFGMPDYTDFILQRMEALSANKLNAFQPFELCNLEYVENRQSAIELHFDDWWIWGNRLISLNLLNDCVMTFTNDERQLVIYAALPRR</sequence>
<evidence type="ECO:0000313" key="3">
    <source>
        <dbReference type="WBParaSite" id="ALUE_0001759301-mRNA-1"/>
    </source>
</evidence>